<name>A0A838AEM3_9PSEU</name>
<comment type="caution">
    <text evidence="3">The sequence shown here is derived from an EMBL/GenBank/DDBJ whole genome shotgun (WGS) entry which is preliminary data.</text>
</comment>
<dbReference type="EMBL" id="JACCKD010000007">
    <property type="protein sequence ID" value="MBA0127578.1"/>
    <property type="molecule type" value="Genomic_DNA"/>
</dbReference>
<organism evidence="3 4">
    <name type="scientific">Haloechinothrix aidingensis</name>
    <dbReference type="NCBI Taxonomy" id="2752311"/>
    <lineage>
        <taxon>Bacteria</taxon>
        <taxon>Bacillati</taxon>
        <taxon>Actinomycetota</taxon>
        <taxon>Actinomycetes</taxon>
        <taxon>Pseudonocardiales</taxon>
        <taxon>Pseudonocardiaceae</taxon>
        <taxon>Haloechinothrix</taxon>
    </lineage>
</organism>
<comment type="similarity">
    <text evidence="1">Belongs to the LDH2/MDH2 oxidoreductase family.</text>
</comment>
<dbReference type="PANTHER" id="PTHR11091">
    <property type="entry name" value="OXIDOREDUCTASE-RELATED"/>
    <property type="match status" value="1"/>
</dbReference>
<dbReference type="InterPro" id="IPR043143">
    <property type="entry name" value="Mal/L-sulf/L-lact_DH-like_NADP"/>
</dbReference>
<dbReference type="AlphaFoldDB" id="A0A838AEM3"/>
<reference evidence="3 4" key="1">
    <citation type="submission" date="2020-07" db="EMBL/GenBank/DDBJ databases">
        <title>Genome of Haloechinothrix sp.</title>
        <authorList>
            <person name="Tang S.-K."/>
            <person name="Yang L."/>
            <person name="Zhu W.-Y."/>
        </authorList>
    </citation>
    <scope>NUCLEOTIDE SEQUENCE [LARGE SCALE GENOMIC DNA]</scope>
    <source>
        <strain evidence="3 4">YIM 98757</strain>
    </source>
</reference>
<dbReference type="SUPFAM" id="SSF89733">
    <property type="entry name" value="L-sulfolactate dehydrogenase-like"/>
    <property type="match status" value="1"/>
</dbReference>
<evidence type="ECO:0000256" key="1">
    <source>
        <dbReference type="ARBA" id="ARBA00006056"/>
    </source>
</evidence>
<accession>A0A838AEM3</accession>
<dbReference type="InterPro" id="IPR043144">
    <property type="entry name" value="Mal/L-sulf/L-lact_DH-like_ah"/>
</dbReference>
<dbReference type="Gene3D" id="3.30.1370.60">
    <property type="entry name" value="Hypothetical oxidoreductase yiak, domain 2"/>
    <property type="match status" value="1"/>
</dbReference>
<sequence length="343" mass="34637">MVSRIFTAAGLSAKASRSVAESLVEADCRGIPSHGAMLVPMYVDRLRSGSVSTHEEAEVVADHGAVAALDGHHALGQLTGDQAMRLAVAKARRFGVGAVTVRHAFHFGGAFRYVLAAAEQGCVGIAAANTRPLMPAPGGAAPVVGNNPLAIGAPVAGRTPVVLDMALSEAALGKIRMAAADGRTVPATWSTDAEGVPTTDPVSALAGMLLPAGGPKGYGLAVMVDVLTGVLSGGAFGAGVSGLYADTTAPNDCAHFFLAIEPAAFGPDEEFAERMGAFAEAIAASPVAPGTERVCLPGELEASRHAETLREGVHLEPAVRDALVGTARALGIDTEPALEGGVR</sequence>
<dbReference type="Gene3D" id="1.10.1530.10">
    <property type="match status" value="1"/>
</dbReference>
<evidence type="ECO:0000313" key="4">
    <source>
        <dbReference type="Proteomes" id="UP000582974"/>
    </source>
</evidence>
<dbReference type="PANTHER" id="PTHR11091:SF0">
    <property type="entry name" value="MALATE DEHYDROGENASE"/>
    <property type="match status" value="1"/>
</dbReference>
<protein>
    <submittedName>
        <fullName evidence="3">Ldh family oxidoreductase</fullName>
    </submittedName>
</protein>
<dbReference type="Proteomes" id="UP000582974">
    <property type="component" value="Unassembled WGS sequence"/>
</dbReference>
<proteinExistence type="inferred from homology"/>
<dbReference type="Pfam" id="PF02615">
    <property type="entry name" value="Ldh_2"/>
    <property type="match status" value="1"/>
</dbReference>
<keyword evidence="4" id="KW-1185">Reference proteome</keyword>
<gene>
    <name evidence="3" type="ORF">H0B56_18695</name>
</gene>
<dbReference type="InterPro" id="IPR036111">
    <property type="entry name" value="Mal/L-sulfo/L-lacto_DH-like_sf"/>
</dbReference>
<evidence type="ECO:0000313" key="3">
    <source>
        <dbReference type="EMBL" id="MBA0127578.1"/>
    </source>
</evidence>
<keyword evidence="2" id="KW-0560">Oxidoreductase</keyword>
<dbReference type="GO" id="GO:0016491">
    <property type="term" value="F:oxidoreductase activity"/>
    <property type="evidence" value="ECO:0007669"/>
    <property type="project" value="UniProtKB-KW"/>
</dbReference>
<dbReference type="InterPro" id="IPR003767">
    <property type="entry name" value="Malate/L-lactate_DH-like"/>
</dbReference>
<evidence type="ECO:0000256" key="2">
    <source>
        <dbReference type="ARBA" id="ARBA00023002"/>
    </source>
</evidence>